<accession>A0ABM1BWX4</accession>
<dbReference type="Proteomes" id="UP000694941">
    <property type="component" value="Unplaced"/>
</dbReference>
<reference evidence="3" key="1">
    <citation type="submission" date="2025-08" db="UniProtKB">
        <authorList>
            <consortium name="RefSeq"/>
        </authorList>
    </citation>
    <scope>IDENTIFICATION</scope>
    <source>
        <tissue evidence="3">Muscle</tissue>
    </source>
</reference>
<gene>
    <name evidence="3" type="primary">LOC106474104</name>
</gene>
<evidence type="ECO:0000259" key="1">
    <source>
        <dbReference type="Pfam" id="PF10505"/>
    </source>
</evidence>
<organism evidence="2 3">
    <name type="scientific">Limulus polyphemus</name>
    <name type="common">Atlantic horseshoe crab</name>
    <dbReference type="NCBI Taxonomy" id="6850"/>
    <lineage>
        <taxon>Eukaryota</taxon>
        <taxon>Metazoa</taxon>
        <taxon>Ecdysozoa</taxon>
        <taxon>Arthropoda</taxon>
        <taxon>Chelicerata</taxon>
        <taxon>Merostomata</taxon>
        <taxon>Xiphosura</taxon>
        <taxon>Limulidae</taxon>
        <taxon>Limulus</taxon>
    </lineage>
</organism>
<dbReference type="PANTHER" id="PTHR14633">
    <property type="entry name" value="LITTLE ELONGATION COMPLEX SUBUNIT 2"/>
    <property type="match status" value="1"/>
</dbReference>
<dbReference type="RefSeq" id="XP_013790249.1">
    <property type="nucleotide sequence ID" value="XM_013934795.2"/>
</dbReference>
<feature type="non-terminal residue" evidence="3">
    <location>
        <position position="1"/>
    </location>
</feature>
<dbReference type="PANTHER" id="PTHR14633:SF3">
    <property type="entry name" value="LITTLE ELONGATION COMPLEX SUBUNIT 2"/>
    <property type="match status" value="1"/>
</dbReference>
<protein>
    <submittedName>
        <fullName evidence="3">Little elongation complex subunit 2-like</fullName>
    </submittedName>
</protein>
<sequence>AIVFLNFLVSVRIHTLTSEVLLKEEKSLSEIVASPKINIEESLQHLHYILEFLTGLPVGQYFLSHQKGEKIMTLYKAHDTTHRGAFDLHTTINQKLSTLDDYQEGNKGELRWLPLDPEVILPEFQQQKRIPVTFPPKPTSVYQMRSVQKKKTKALFKKSR</sequence>
<dbReference type="InterPro" id="IPR019535">
    <property type="entry name" value="ICE2_C"/>
</dbReference>
<feature type="domain" description="Little elongation complex subunit 2 C-terminal" evidence="1">
    <location>
        <begin position="9"/>
        <end position="136"/>
    </location>
</feature>
<name>A0ABM1BWX4_LIMPO</name>
<evidence type="ECO:0000313" key="2">
    <source>
        <dbReference type="Proteomes" id="UP000694941"/>
    </source>
</evidence>
<proteinExistence type="predicted"/>
<keyword evidence="2" id="KW-1185">Reference proteome</keyword>
<evidence type="ECO:0000313" key="3">
    <source>
        <dbReference type="RefSeq" id="XP_013790249.1"/>
    </source>
</evidence>
<dbReference type="Pfam" id="PF10505">
    <property type="entry name" value="NARG2_C"/>
    <property type="match status" value="1"/>
</dbReference>
<dbReference type="GeneID" id="106474104"/>